<accession>A0A225VDH7</accession>
<dbReference type="Proteomes" id="UP000198211">
    <property type="component" value="Unassembled WGS sequence"/>
</dbReference>
<feature type="transmembrane region" description="Helical" evidence="1">
    <location>
        <begin position="129"/>
        <end position="147"/>
    </location>
</feature>
<sequence length="521" mass="59354">MVVLVFIQESIPLQDPKEGWRANYGFWIRVSILTFVITHFSTGQAEYFIDGFTISSRRLFLLSASVSTIFTLCTIPIGANVIFPLPFSILIMTPVYNILHIVLFRIIVGKRVMQQLLDHREQLVKYMHFLYAQILMMFIYPVYEVLFRFSEGSRFQLLVILLLPIIKVLIKNIVLKCMVYAEDITPEAVIFTVDFFNAIYVATCMQSASSIYAIVTITVTDISQTLIMLYGLHCQTIKILPRLFRMATSSQDKNCATDLLTALSVLCRDPDKFGKQTLTNVRKRSCFPHQLSAADASLLDVLSTVNQPSHLTAVVPFRKNSNIVSLEENSTPRKLCFICTRHRSNPIHPHPTTELVHLAVTAGVEENQPTEKQNSQLRTPSESILRESLEVIFTIECLVVTAYLEAIVPFFYTLYMLVMVYLPSAPYHTEMNGVTHENVGYTVLPVFIFGLLQVVSFFMLVAVIKRDCGVQVMYQLTFVLEAQRSMIQGKLIIWMVITLCFRVVHFGVDFTFKFSGLGYNF</sequence>
<keyword evidence="1" id="KW-0812">Transmembrane</keyword>
<feature type="transmembrane region" description="Helical" evidence="1">
    <location>
        <begin position="89"/>
        <end position="108"/>
    </location>
</feature>
<reference evidence="3" key="1">
    <citation type="submission" date="2017-03" db="EMBL/GenBank/DDBJ databases">
        <title>Phytopthora megakarya and P. palmivora, two closely related causual agents of cacao black pod achieved similar genome size and gene model numbers by different mechanisms.</title>
        <authorList>
            <person name="Ali S."/>
            <person name="Shao J."/>
            <person name="Larry D.J."/>
            <person name="Kronmiller B."/>
            <person name="Shen D."/>
            <person name="Strem M.D."/>
            <person name="Melnick R.L."/>
            <person name="Guiltinan M.J."/>
            <person name="Tyler B.M."/>
            <person name="Meinhardt L.W."/>
            <person name="Bailey B.A."/>
        </authorList>
    </citation>
    <scope>NUCLEOTIDE SEQUENCE [LARGE SCALE GENOMIC DNA]</scope>
    <source>
        <strain evidence="3">zdho120</strain>
    </source>
</reference>
<feature type="transmembrane region" description="Helical" evidence="1">
    <location>
        <begin position="391"/>
        <end position="422"/>
    </location>
</feature>
<evidence type="ECO:0008006" key="4">
    <source>
        <dbReference type="Google" id="ProtNLM"/>
    </source>
</evidence>
<dbReference type="OrthoDB" id="124366at2759"/>
<evidence type="ECO:0000313" key="3">
    <source>
        <dbReference type="Proteomes" id="UP000198211"/>
    </source>
</evidence>
<feature type="transmembrane region" description="Helical" evidence="1">
    <location>
        <begin position="59"/>
        <end position="83"/>
    </location>
</feature>
<feature type="transmembrane region" description="Helical" evidence="1">
    <location>
        <begin position="26"/>
        <end position="47"/>
    </location>
</feature>
<keyword evidence="3" id="KW-1185">Reference proteome</keyword>
<protein>
    <recommendedName>
        <fullName evidence="4">Transmembrane protein</fullName>
    </recommendedName>
</protein>
<comment type="caution">
    <text evidence="2">The sequence shown here is derived from an EMBL/GenBank/DDBJ whole genome shotgun (WGS) entry which is preliminary data.</text>
</comment>
<gene>
    <name evidence="2" type="ORF">PHMEG_00025426</name>
</gene>
<organism evidence="2 3">
    <name type="scientific">Phytophthora megakarya</name>
    <dbReference type="NCBI Taxonomy" id="4795"/>
    <lineage>
        <taxon>Eukaryota</taxon>
        <taxon>Sar</taxon>
        <taxon>Stramenopiles</taxon>
        <taxon>Oomycota</taxon>
        <taxon>Peronosporomycetes</taxon>
        <taxon>Peronosporales</taxon>
        <taxon>Peronosporaceae</taxon>
        <taxon>Phytophthora</taxon>
    </lineage>
</organism>
<dbReference type="AlphaFoldDB" id="A0A225VDH7"/>
<name>A0A225VDH7_9STRA</name>
<feature type="transmembrane region" description="Helical" evidence="1">
    <location>
        <begin position="153"/>
        <end position="170"/>
    </location>
</feature>
<keyword evidence="1" id="KW-1133">Transmembrane helix</keyword>
<feature type="transmembrane region" description="Helical" evidence="1">
    <location>
        <begin position="442"/>
        <end position="464"/>
    </location>
</feature>
<evidence type="ECO:0000313" key="2">
    <source>
        <dbReference type="EMBL" id="OWZ02928.1"/>
    </source>
</evidence>
<keyword evidence="1" id="KW-0472">Membrane</keyword>
<proteinExistence type="predicted"/>
<dbReference type="EMBL" id="NBNE01005848">
    <property type="protein sequence ID" value="OWZ02928.1"/>
    <property type="molecule type" value="Genomic_DNA"/>
</dbReference>
<evidence type="ECO:0000256" key="1">
    <source>
        <dbReference type="SAM" id="Phobius"/>
    </source>
</evidence>
<feature type="transmembrane region" description="Helical" evidence="1">
    <location>
        <begin position="491"/>
        <end position="512"/>
    </location>
</feature>